<evidence type="ECO:0000256" key="1">
    <source>
        <dbReference type="ARBA" id="ARBA00010365"/>
    </source>
</evidence>
<evidence type="ECO:0000259" key="4">
    <source>
        <dbReference type="Pfam" id="PF16058"/>
    </source>
</evidence>
<keyword evidence="5" id="KW-1185">Reference proteome</keyword>
<feature type="domain" description="Opioid growth factor receptor (OGFr) conserved" evidence="3">
    <location>
        <begin position="277"/>
        <end position="480"/>
    </location>
</feature>
<dbReference type="KEGG" id="sasa:106565796"/>
<feature type="compositionally biased region" description="Polar residues" evidence="2">
    <location>
        <begin position="106"/>
        <end position="169"/>
    </location>
</feature>
<accession>A0A1S3LE86</accession>
<protein>
    <submittedName>
        <fullName evidence="6">Opioid growth factor receptor</fullName>
    </submittedName>
</protein>
<evidence type="ECO:0000256" key="2">
    <source>
        <dbReference type="SAM" id="MobiDB-lite"/>
    </source>
</evidence>
<gene>
    <name evidence="6" type="primary">LOC106565796</name>
</gene>
<sequence length="727" mass="82005">MRRRFERLCPFFLVPVLSYLPWRLIVENCFAWFLERTRRSILPNDPDSPESFPSEGVWSPESLPSEGVRSPESFPSESVGSPESLPSEGVWSPESLPSEGVWSPESLPSGSVGSPESLPSGSVGSPESLPSGSVGSPESLPSGSVGSPESLPSGSVGSPESFPSGSVGSPESHFSEEVESPETILSGEVELRVLRSARSYDVEDTDEYYCEYDSTWEDAPNKGTSRQKSQHEWAHQYTGWSQKSHRFNRFKSAAKDMQKYRHDYPERRSNLYFGGQQQDDMPNLQFYREQIPSSPDGVFIEDFHNNWNRQYLKLERVHSYIQWLFPLQEPGMNNQAKELTIKEIEAFLQDETAKKRLVKSYKLMLDFYGIQLSNETTGNVRRANNWYKRFDNLNRNTHNNLRITRILKCLGTLGFPHYQAPLVRFFLEETLVKGNLNNVKESVLNYFIFAVIDKQKRRDLVEYAYKHYEPKHEFVWCPKKIQMTFSNGEEFSDNKQTMAGHYQHGNYLDERDVSDDLSIPRNAIVSTAGSIRDPVPRLVSPKNGDLAPERASIRHYEDVPKYVATGSTGHSHTAQGNVKTRSPTKDVFNNQGNEKIESAPTKDSGGKNNSVKEPLKEVSLSQLKTECSAIEQCTQEVSQSPDKSTEGSAIDPCPKDPSQSQVQTTEGPAIELSPHKVPRSKVNKARTRDAPKSCRAKKPRIGEMTKTVSESTSKTPNKNPPSTREKQ</sequence>
<dbReference type="InterPro" id="IPR032059">
    <property type="entry name" value="Mucin-like"/>
</dbReference>
<proteinExistence type="inferred from homology"/>
<dbReference type="PANTHER" id="PTHR14015">
    <property type="entry name" value="OPIOID GROWTH FACTOR RECEPTOR OGFR ZETA-TYPE OPIOID RECEPTOR"/>
    <property type="match status" value="1"/>
</dbReference>
<dbReference type="GO" id="GO:0140625">
    <property type="term" value="F:opioid growth factor receptor activity"/>
    <property type="evidence" value="ECO:0007669"/>
    <property type="project" value="InterPro"/>
</dbReference>
<dbReference type="GO" id="GO:0016020">
    <property type="term" value="C:membrane"/>
    <property type="evidence" value="ECO:0007669"/>
    <property type="project" value="InterPro"/>
</dbReference>
<dbReference type="Pfam" id="PF16058">
    <property type="entry name" value="Mucin-like"/>
    <property type="match status" value="1"/>
</dbReference>
<dbReference type="Pfam" id="PF04664">
    <property type="entry name" value="OGFr_N"/>
    <property type="match status" value="1"/>
</dbReference>
<feature type="region of interest" description="Disordered" evidence="2">
    <location>
        <begin position="634"/>
        <end position="727"/>
    </location>
</feature>
<feature type="compositionally biased region" description="Polar residues" evidence="2">
    <location>
        <begin position="657"/>
        <end position="666"/>
    </location>
</feature>
<evidence type="ECO:0000313" key="5">
    <source>
        <dbReference type="Proteomes" id="UP001652741"/>
    </source>
</evidence>
<dbReference type="Bgee" id="ENSSSAG00000081300">
    <property type="expression patterns" value="Expressed in midgut and 22 other cell types or tissues"/>
</dbReference>
<feature type="compositionally biased region" description="Polar residues" evidence="2">
    <location>
        <begin position="565"/>
        <end position="593"/>
    </location>
</feature>
<evidence type="ECO:0000259" key="3">
    <source>
        <dbReference type="Pfam" id="PF04664"/>
    </source>
</evidence>
<feature type="compositionally biased region" description="Polar residues" evidence="2">
    <location>
        <begin position="706"/>
        <end position="727"/>
    </location>
</feature>
<comment type="similarity">
    <text evidence="1">Belongs to the opioid growth factor receptor family.</text>
</comment>
<feature type="domain" description="Mucin-like" evidence="4">
    <location>
        <begin position="108"/>
        <end position="176"/>
    </location>
</feature>
<reference evidence="6" key="1">
    <citation type="submission" date="2025-08" db="UniProtKB">
        <authorList>
            <consortium name="RefSeq"/>
        </authorList>
    </citation>
    <scope>IDENTIFICATION</scope>
</reference>
<dbReference type="PaxDb" id="8030-ENSSSAP00000119823"/>
<feature type="region of interest" description="Disordered" evidence="2">
    <location>
        <begin position="563"/>
        <end position="611"/>
    </location>
</feature>
<dbReference type="Proteomes" id="UP001652741">
    <property type="component" value="Chromosome ssa12"/>
</dbReference>
<keyword evidence="6" id="KW-0675">Receptor</keyword>
<dbReference type="GeneID" id="106565796"/>
<dbReference type="PANTHER" id="PTHR14015:SF1">
    <property type="entry name" value="OPIOID GROWTH FACTOR RECEPTOR"/>
    <property type="match status" value="1"/>
</dbReference>
<evidence type="ECO:0000313" key="6">
    <source>
        <dbReference type="RefSeq" id="XP_013988814.2"/>
    </source>
</evidence>
<feature type="compositionally biased region" description="Basic residues" evidence="2">
    <location>
        <begin position="676"/>
        <end position="685"/>
    </location>
</feature>
<dbReference type="InterPro" id="IPR039574">
    <property type="entry name" value="OGFr"/>
</dbReference>
<organism evidence="5 6">
    <name type="scientific">Salmo salar</name>
    <name type="common">Atlantic salmon</name>
    <dbReference type="NCBI Taxonomy" id="8030"/>
    <lineage>
        <taxon>Eukaryota</taxon>
        <taxon>Metazoa</taxon>
        <taxon>Chordata</taxon>
        <taxon>Craniata</taxon>
        <taxon>Vertebrata</taxon>
        <taxon>Euteleostomi</taxon>
        <taxon>Actinopterygii</taxon>
        <taxon>Neopterygii</taxon>
        <taxon>Teleostei</taxon>
        <taxon>Protacanthopterygii</taxon>
        <taxon>Salmoniformes</taxon>
        <taxon>Salmonidae</taxon>
        <taxon>Salmoninae</taxon>
        <taxon>Salmo</taxon>
    </lineage>
</organism>
<dbReference type="InterPro" id="IPR006757">
    <property type="entry name" value="OGF_rcpt"/>
</dbReference>
<dbReference type="RefSeq" id="XP_013988814.2">
    <property type="nucleotide sequence ID" value="XM_014133339.2"/>
</dbReference>
<dbReference type="AlphaFoldDB" id="A0A1S3LE86"/>
<feature type="region of interest" description="Disordered" evidence="2">
    <location>
        <begin position="43"/>
        <end position="183"/>
    </location>
</feature>
<name>A0A1S3LE86_SALSA</name>